<evidence type="ECO:0000313" key="2">
    <source>
        <dbReference type="EMBL" id="RGV55411.1"/>
    </source>
</evidence>
<dbReference type="InterPro" id="IPR032573">
    <property type="entry name" value="DUF4925"/>
</dbReference>
<evidence type="ECO:0000256" key="1">
    <source>
        <dbReference type="SAM" id="SignalP"/>
    </source>
</evidence>
<evidence type="ECO:0000313" key="5">
    <source>
        <dbReference type="Proteomes" id="UP000285650"/>
    </source>
</evidence>
<name>A0A414LG75_9BACE</name>
<dbReference type="Proteomes" id="UP000285650">
    <property type="component" value="Unassembled WGS sequence"/>
</dbReference>
<dbReference type="EMBL" id="QSKV01000003">
    <property type="protein sequence ID" value="RHE93651.1"/>
    <property type="molecule type" value="Genomic_DNA"/>
</dbReference>
<reference evidence="4 5" key="1">
    <citation type="submission" date="2018-08" db="EMBL/GenBank/DDBJ databases">
        <title>A genome reference for cultivated species of the human gut microbiota.</title>
        <authorList>
            <person name="Zou Y."/>
            <person name="Xue W."/>
            <person name="Luo G."/>
        </authorList>
    </citation>
    <scope>NUCLEOTIDE SEQUENCE [LARGE SCALE GENOMIC DNA]</scope>
    <source>
        <strain evidence="2 4">AF14-32</strain>
        <strain evidence="3 5">AM27-17</strain>
    </source>
</reference>
<evidence type="ECO:0000313" key="3">
    <source>
        <dbReference type="EMBL" id="RHE93651.1"/>
    </source>
</evidence>
<organism evidence="3 5">
    <name type="scientific">Bacteroides intestinalis</name>
    <dbReference type="NCBI Taxonomy" id="329854"/>
    <lineage>
        <taxon>Bacteria</taxon>
        <taxon>Pseudomonadati</taxon>
        <taxon>Bacteroidota</taxon>
        <taxon>Bacteroidia</taxon>
        <taxon>Bacteroidales</taxon>
        <taxon>Bacteroidaceae</taxon>
        <taxon>Bacteroides</taxon>
    </lineage>
</organism>
<dbReference type="PROSITE" id="PS51257">
    <property type="entry name" value="PROKAR_LIPOPROTEIN"/>
    <property type="match status" value="1"/>
</dbReference>
<proteinExistence type="predicted"/>
<sequence length="321" mass="34919">MKKNLFYLFALICSMSLFTACSDDDEEVSPWAGTYKMADYTTADYEWTKDETISNWPMTGALYSDWQYTGDDDYPSILAALFRYLGGSILPQALNSITLDKSGNIIADYVAGPEIAMDPTTIMSIFITGAFPTASSVKADFATGGFTTSPKELAYWSENNGKFVVKLNIPAIITAATGSDASGLTSIIETVLNGDPATVKTLLGGILNVDLSGLQNATISQIASWAKDGIPMNIRIADNGHTYIYLDKSAFDNLFTLRDTGEVDDWGDPQWTNDLMILWNALVEGGVVPEEAQAAGFMIQLIGSYWKVTTSFNLGLDLVRN</sequence>
<protein>
    <submittedName>
        <fullName evidence="3">DUF4925 domain-containing protein</fullName>
    </submittedName>
</protein>
<gene>
    <name evidence="3" type="ORF">DW712_06180</name>
    <name evidence="2" type="ORF">DWW10_07670</name>
</gene>
<feature type="chain" id="PRO_5036105276" evidence="1">
    <location>
        <begin position="20"/>
        <end position="321"/>
    </location>
</feature>
<dbReference type="EMBL" id="QRZF01000004">
    <property type="protein sequence ID" value="RGV55411.1"/>
    <property type="molecule type" value="Genomic_DNA"/>
</dbReference>
<keyword evidence="1" id="KW-0732">Signal</keyword>
<feature type="signal peptide" evidence="1">
    <location>
        <begin position="1"/>
        <end position="19"/>
    </location>
</feature>
<evidence type="ECO:0000313" key="4">
    <source>
        <dbReference type="Proteomes" id="UP000283850"/>
    </source>
</evidence>
<dbReference type="RefSeq" id="WP_118221277.1">
    <property type="nucleotide sequence ID" value="NZ_JADNIJ010000005.1"/>
</dbReference>
<accession>A0A414LG75</accession>
<dbReference type="Proteomes" id="UP000283850">
    <property type="component" value="Unassembled WGS sequence"/>
</dbReference>
<dbReference type="Pfam" id="PF16272">
    <property type="entry name" value="DUF4925"/>
    <property type="match status" value="1"/>
</dbReference>
<dbReference type="AlphaFoldDB" id="A0A414LG75"/>
<comment type="caution">
    <text evidence="3">The sequence shown here is derived from an EMBL/GenBank/DDBJ whole genome shotgun (WGS) entry which is preliminary data.</text>
</comment>